<gene>
    <name evidence="4" type="primary">CYCB1-1</name>
    <name evidence="4" type="ORF">BGZ95_008592</name>
</gene>
<name>A0AAD4DKV1_9FUNG</name>
<evidence type="ECO:0000313" key="4">
    <source>
        <dbReference type="EMBL" id="KAG0280800.1"/>
    </source>
</evidence>
<dbReference type="EMBL" id="JAAAIL010000046">
    <property type="protein sequence ID" value="KAG0280800.1"/>
    <property type="molecule type" value="Genomic_DNA"/>
</dbReference>
<dbReference type="Proteomes" id="UP001194580">
    <property type="component" value="Unassembled WGS sequence"/>
</dbReference>
<dbReference type="Gene3D" id="1.10.472.10">
    <property type="entry name" value="Cyclin-like"/>
    <property type="match status" value="1"/>
</dbReference>
<feature type="region of interest" description="Disordered" evidence="2">
    <location>
        <begin position="1"/>
        <end position="59"/>
    </location>
</feature>
<protein>
    <submittedName>
        <fullName evidence="4">Cyclin-B1-1</fullName>
    </submittedName>
</protein>
<dbReference type="InterPro" id="IPR039361">
    <property type="entry name" value="Cyclin"/>
</dbReference>
<proteinExistence type="inferred from homology"/>
<comment type="similarity">
    <text evidence="1">Belongs to the cyclin family.</text>
</comment>
<keyword evidence="5" id="KW-1185">Reference proteome</keyword>
<keyword evidence="1" id="KW-0195">Cyclin</keyword>
<evidence type="ECO:0000259" key="3">
    <source>
        <dbReference type="SMART" id="SM00385"/>
    </source>
</evidence>
<dbReference type="PANTHER" id="PTHR10177">
    <property type="entry name" value="CYCLINS"/>
    <property type="match status" value="1"/>
</dbReference>
<dbReference type="InterPro" id="IPR006671">
    <property type="entry name" value="Cyclin_N"/>
</dbReference>
<dbReference type="AlphaFoldDB" id="A0AAD4DKV1"/>
<comment type="caution">
    <text evidence="4">The sequence shown here is derived from an EMBL/GenBank/DDBJ whole genome shotgun (WGS) entry which is preliminary data.</text>
</comment>
<evidence type="ECO:0000313" key="5">
    <source>
        <dbReference type="Proteomes" id="UP001194580"/>
    </source>
</evidence>
<organism evidence="4 5">
    <name type="scientific">Linnemannia exigua</name>
    <dbReference type="NCBI Taxonomy" id="604196"/>
    <lineage>
        <taxon>Eukaryota</taxon>
        <taxon>Fungi</taxon>
        <taxon>Fungi incertae sedis</taxon>
        <taxon>Mucoromycota</taxon>
        <taxon>Mortierellomycotina</taxon>
        <taxon>Mortierellomycetes</taxon>
        <taxon>Mortierellales</taxon>
        <taxon>Mortierellaceae</taxon>
        <taxon>Linnemannia</taxon>
    </lineage>
</organism>
<dbReference type="SUPFAM" id="SSF47954">
    <property type="entry name" value="Cyclin-like"/>
    <property type="match status" value="1"/>
</dbReference>
<sequence length="349" mass="39214">MDCNALKSDSFSPPVDDPGDPIESGSNKRTKIQPRALRGKGDRATSWHGKPPPTLRSDNSMIADLNLTSSYDDDDFPKTPVARTPASFTVWQDNEEKTPVKKSGPRRAPLTDISLSIGTSTMPAVIFDAKPLAPLMTRKPKKAITRSRLVVVSSFPNSQHYWDEYANDTFKYLLEIESRYDRYMYFDPEFEFGDHRSTLVQWIIELCYGCFCLPSGTLHAAINILDRYLAVVKPETVHRDKLQCVGMCALMIAGKLEEPAGTLGAFNLCQLCDLYSTRELANTEIDILKALKFEVLVASATGFSDYIKRAIVDNDDTWQLIDPLDLHLTLGHRYPINETMATLRKVLNL</sequence>
<evidence type="ECO:0000256" key="1">
    <source>
        <dbReference type="RuleBase" id="RU000383"/>
    </source>
</evidence>
<dbReference type="InterPro" id="IPR013763">
    <property type="entry name" value="Cyclin-like_dom"/>
</dbReference>
<feature type="domain" description="Cyclin-like" evidence="3">
    <location>
        <begin position="201"/>
        <end position="289"/>
    </location>
</feature>
<evidence type="ECO:0000256" key="2">
    <source>
        <dbReference type="SAM" id="MobiDB-lite"/>
    </source>
</evidence>
<dbReference type="Pfam" id="PF00134">
    <property type="entry name" value="Cyclin_N"/>
    <property type="match status" value="1"/>
</dbReference>
<reference evidence="4" key="1">
    <citation type="journal article" date="2020" name="Fungal Divers.">
        <title>Resolving the Mortierellaceae phylogeny through synthesis of multi-gene phylogenetics and phylogenomics.</title>
        <authorList>
            <person name="Vandepol N."/>
            <person name="Liber J."/>
            <person name="Desiro A."/>
            <person name="Na H."/>
            <person name="Kennedy M."/>
            <person name="Barry K."/>
            <person name="Grigoriev I.V."/>
            <person name="Miller A.N."/>
            <person name="O'Donnell K."/>
            <person name="Stajich J.E."/>
            <person name="Bonito G."/>
        </authorList>
    </citation>
    <scope>NUCLEOTIDE SEQUENCE</scope>
    <source>
        <strain evidence="4">NRRL 28262</strain>
    </source>
</reference>
<accession>A0AAD4DKV1</accession>
<dbReference type="SMART" id="SM00385">
    <property type="entry name" value="CYCLIN"/>
    <property type="match status" value="1"/>
</dbReference>
<dbReference type="InterPro" id="IPR036915">
    <property type="entry name" value="Cyclin-like_sf"/>
</dbReference>